<accession>A0ABT9VF36</accession>
<evidence type="ECO:0000313" key="2">
    <source>
        <dbReference type="EMBL" id="MDQ0159558.1"/>
    </source>
</evidence>
<feature type="domain" description="N-acetyltransferase" evidence="1">
    <location>
        <begin position="5"/>
        <end position="157"/>
    </location>
</feature>
<organism evidence="2 3">
    <name type="scientific">Alkalibacillus salilacus</name>
    <dbReference type="NCBI Taxonomy" id="284582"/>
    <lineage>
        <taxon>Bacteria</taxon>
        <taxon>Bacillati</taxon>
        <taxon>Bacillota</taxon>
        <taxon>Bacilli</taxon>
        <taxon>Bacillales</taxon>
        <taxon>Bacillaceae</taxon>
        <taxon>Alkalibacillus</taxon>
    </lineage>
</organism>
<proteinExistence type="predicted"/>
<gene>
    <name evidence="2" type="ORF">J2S77_001542</name>
</gene>
<comment type="caution">
    <text evidence="2">The sequence shown here is derived from an EMBL/GenBank/DDBJ whole genome shotgun (WGS) entry which is preliminary data.</text>
</comment>
<dbReference type="Proteomes" id="UP001224359">
    <property type="component" value="Unassembled WGS sequence"/>
</dbReference>
<dbReference type="SUPFAM" id="SSF55729">
    <property type="entry name" value="Acyl-CoA N-acyltransferases (Nat)"/>
    <property type="match status" value="1"/>
</dbReference>
<dbReference type="RefSeq" id="WP_306976127.1">
    <property type="nucleotide sequence ID" value="NZ_JAUSTQ010000005.1"/>
</dbReference>
<dbReference type="InterPro" id="IPR016181">
    <property type="entry name" value="Acyl_CoA_acyltransferase"/>
</dbReference>
<dbReference type="PROSITE" id="PS51186">
    <property type="entry name" value="GNAT"/>
    <property type="match status" value="1"/>
</dbReference>
<reference evidence="2 3" key="1">
    <citation type="submission" date="2023-07" db="EMBL/GenBank/DDBJ databases">
        <title>Genomic Encyclopedia of Type Strains, Phase IV (KMG-IV): sequencing the most valuable type-strain genomes for metagenomic binning, comparative biology and taxonomic classification.</title>
        <authorList>
            <person name="Goeker M."/>
        </authorList>
    </citation>
    <scope>NUCLEOTIDE SEQUENCE [LARGE SCALE GENOMIC DNA]</scope>
    <source>
        <strain evidence="2 3">DSM 16460</strain>
    </source>
</reference>
<keyword evidence="3" id="KW-1185">Reference proteome</keyword>
<dbReference type="EMBL" id="JAUSTQ010000005">
    <property type="protein sequence ID" value="MDQ0159558.1"/>
    <property type="molecule type" value="Genomic_DNA"/>
</dbReference>
<sequence length="289" mass="33881">MIDTMQIRQLTIDDESLVANMQTGIEDDYVVRVFERLVTHDNQRLYGLFSEGELASIAGYTVYQGQYGMLGRLRSDQRFLGNGHATSIIQYVINELEQLDHIKWIGANTQLHNFAAKRVLEKLNLPQLEMLYPAVLTQPEQMPEANGDTWKELTTLDEKRRWIDPIKQDDSVIFPLESYYPFPASPALLTDDLLESWTFFENDAQDRFVIVKHDQKKNQYAHVVYLWDDLFEQPGLMKTLYKTLSTFKQQYGDDLNLRFDIPESTRQLIPNDEAFTFQDPWILHGYWKK</sequence>
<evidence type="ECO:0000313" key="3">
    <source>
        <dbReference type="Proteomes" id="UP001224359"/>
    </source>
</evidence>
<protein>
    <recommendedName>
        <fullName evidence="1">N-acetyltransferase domain-containing protein</fullName>
    </recommendedName>
</protein>
<name>A0ABT9VF36_9BACI</name>
<dbReference type="InterPro" id="IPR000182">
    <property type="entry name" value="GNAT_dom"/>
</dbReference>
<evidence type="ECO:0000259" key="1">
    <source>
        <dbReference type="PROSITE" id="PS51186"/>
    </source>
</evidence>
<dbReference type="Gene3D" id="3.40.630.30">
    <property type="match status" value="1"/>
</dbReference>
<dbReference type="Pfam" id="PF00583">
    <property type="entry name" value="Acetyltransf_1"/>
    <property type="match status" value="1"/>
</dbReference>